<dbReference type="Pfam" id="PF00097">
    <property type="entry name" value="zf-C3HC4"/>
    <property type="match status" value="1"/>
</dbReference>
<dbReference type="InterPro" id="IPR018957">
    <property type="entry name" value="Znf_C3HC4_RING-type"/>
</dbReference>
<evidence type="ECO:0000259" key="5">
    <source>
        <dbReference type="PROSITE" id="PS50089"/>
    </source>
</evidence>
<evidence type="ECO:0000313" key="6">
    <source>
        <dbReference type="EMBL" id="KAH7252631.1"/>
    </source>
</evidence>
<keyword evidence="3" id="KW-0862">Zinc</keyword>
<comment type="caution">
    <text evidence="6">The sequence shown here is derived from an EMBL/GenBank/DDBJ whole genome shotgun (WGS) entry which is preliminary data.</text>
</comment>
<evidence type="ECO:0000313" key="7">
    <source>
        <dbReference type="Proteomes" id="UP000813427"/>
    </source>
</evidence>
<keyword evidence="7" id="KW-1185">Reference proteome</keyword>
<dbReference type="PROSITE" id="PS50089">
    <property type="entry name" value="ZF_RING_2"/>
    <property type="match status" value="1"/>
</dbReference>
<dbReference type="Proteomes" id="UP000813427">
    <property type="component" value="Unassembled WGS sequence"/>
</dbReference>
<dbReference type="EMBL" id="JAGPXF010000003">
    <property type="protein sequence ID" value="KAH7252631.1"/>
    <property type="molecule type" value="Genomic_DNA"/>
</dbReference>
<dbReference type="GO" id="GO:0008270">
    <property type="term" value="F:zinc ion binding"/>
    <property type="evidence" value="ECO:0007669"/>
    <property type="project" value="UniProtKB-KW"/>
</dbReference>
<reference evidence="6" key="1">
    <citation type="journal article" date="2021" name="Nat. Commun.">
        <title>Genetic determinants of endophytism in the Arabidopsis root mycobiome.</title>
        <authorList>
            <person name="Mesny F."/>
            <person name="Miyauchi S."/>
            <person name="Thiergart T."/>
            <person name="Pickel B."/>
            <person name="Atanasova L."/>
            <person name="Karlsson M."/>
            <person name="Huettel B."/>
            <person name="Barry K.W."/>
            <person name="Haridas S."/>
            <person name="Chen C."/>
            <person name="Bauer D."/>
            <person name="Andreopoulos W."/>
            <person name="Pangilinan J."/>
            <person name="LaButti K."/>
            <person name="Riley R."/>
            <person name="Lipzen A."/>
            <person name="Clum A."/>
            <person name="Drula E."/>
            <person name="Henrissat B."/>
            <person name="Kohler A."/>
            <person name="Grigoriev I.V."/>
            <person name="Martin F.M."/>
            <person name="Hacquard S."/>
        </authorList>
    </citation>
    <scope>NUCLEOTIDE SEQUENCE</scope>
    <source>
        <strain evidence="6">MPI-SDFR-AT-0068</strain>
    </source>
</reference>
<proteinExistence type="predicted"/>
<sequence>MSSTQSFTGISAEDPITDTYWPIFKRAVEEDLTRTEVSQPRSIQLACAICKDLMITTPSQPNRSSDPHHHEAWIQPCGHMVGYSCLSTWVEHSDRTNSGRGYYKCPVCNTKIHDHPGCGDICMGRMIPTSVEKYAQVPPVLLEGGLPALACGMCEMDEGLLAIRKYSKIYGFTVEALKEDQHVGVYYESHQDFEPLMDPAHPYGSYRWVGSVDTPKELIAAFSAIKKTWAIKATTSWYGIDLQELELAMGVFKSEPDDQVMEA</sequence>
<dbReference type="AlphaFoldDB" id="A0A8K0WEW7"/>
<dbReference type="OrthoDB" id="8062037at2759"/>
<keyword evidence="1" id="KW-0479">Metal-binding</keyword>
<organism evidence="6 7">
    <name type="scientific">Fusarium tricinctum</name>
    <dbReference type="NCBI Taxonomy" id="61284"/>
    <lineage>
        <taxon>Eukaryota</taxon>
        <taxon>Fungi</taxon>
        <taxon>Dikarya</taxon>
        <taxon>Ascomycota</taxon>
        <taxon>Pezizomycotina</taxon>
        <taxon>Sordariomycetes</taxon>
        <taxon>Hypocreomycetidae</taxon>
        <taxon>Hypocreales</taxon>
        <taxon>Nectriaceae</taxon>
        <taxon>Fusarium</taxon>
        <taxon>Fusarium tricinctum species complex</taxon>
    </lineage>
</organism>
<gene>
    <name evidence="6" type="ORF">BKA59DRAFT_554938</name>
</gene>
<evidence type="ECO:0000256" key="2">
    <source>
        <dbReference type="ARBA" id="ARBA00022771"/>
    </source>
</evidence>
<dbReference type="InterPro" id="IPR001841">
    <property type="entry name" value="Znf_RING"/>
</dbReference>
<dbReference type="InterPro" id="IPR013083">
    <property type="entry name" value="Znf_RING/FYVE/PHD"/>
</dbReference>
<evidence type="ECO:0000256" key="3">
    <source>
        <dbReference type="ARBA" id="ARBA00022833"/>
    </source>
</evidence>
<name>A0A8K0WEW7_9HYPO</name>
<evidence type="ECO:0000256" key="4">
    <source>
        <dbReference type="PROSITE-ProRule" id="PRU00175"/>
    </source>
</evidence>
<dbReference type="Gene3D" id="3.30.40.10">
    <property type="entry name" value="Zinc/RING finger domain, C3HC4 (zinc finger)"/>
    <property type="match status" value="1"/>
</dbReference>
<protein>
    <recommendedName>
        <fullName evidence="5">RING-type domain-containing protein</fullName>
    </recommendedName>
</protein>
<keyword evidence="2 4" id="KW-0863">Zinc-finger</keyword>
<evidence type="ECO:0000256" key="1">
    <source>
        <dbReference type="ARBA" id="ARBA00022723"/>
    </source>
</evidence>
<feature type="domain" description="RING-type" evidence="5">
    <location>
        <begin position="47"/>
        <end position="109"/>
    </location>
</feature>
<accession>A0A8K0WEW7</accession>
<dbReference type="SUPFAM" id="SSF57850">
    <property type="entry name" value="RING/U-box"/>
    <property type="match status" value="1"/>
</dbReference>